<evidence type="ECO:0000256" key="3">
    <source>
        <dbReference type="ARBA" id="ARBA00023125"/>
    </source>
</evidence>
<dbReference type="GO" id="GO:0000981">
    <property type="term" value="F:DNA-binding transcription factor activity, RNA polymerase II-specific"/>
    <property type="evidence" value="ECO:0007669"/>
    <property type="project" value="InterPro"/>
</dbReference>
<dbReference type="SMART" id="SM00389">
    <property type="entry name" value="HOX"/>
    <property type="match status" value="1"/>
</dbReference>
<dbReference type="AlphaFoldDB" id="A0AAD8DAF0"/>
<evidence type="ECO:0000313" key="9">
    <source>
        <dbReference type="EMBL" id="KAK1166154.1"/>
    </source>
</evidence>
<accession>A0AAD8DAF0</accession>
<comment type="similarity">
    <text evidence="2">Belongs to the Abd-B homeobox family.</text>
</comment>
<dbReference type="InterPro" id="IPR009057">
    <property type="entry name" value="Homeodomain-like_sf"/>
</dbReference>
<dbReference type="Pfam" id="PF00046">
    <property type="entry name" value="Homeodomain"/>
    <property type="match status" value="1"/>
</dbReference>
<dbReference type="CDD" id="cd00086">
    <property type="entry name" value="homeodomain"/>
    <property type="match status" value="1"/>
</dbReference>
<dbReference type="PROSITE" id="PS00027">
    <property type="entry name" value="HOMEOBOX_1"/>
    <property type="match status" value="1"/>
</dbReference>
<evidence type="ECO:0000256" key="1">
    <source>
        <dbReference type="ARBA" id="ARBA00004123"/>
    </source>
</evidence>
<gene>
    <name evidence="9" type="primary">hoxb10a</name>
    <name evidence="9" type="ORF">AOXY_G12704</name>
</gene>
<organism evidence="9 10">
    <name type="scientific">Acipenser oxyrinchus oxyrinchus</name>
    <dbReference type="NCBI Taxonomy" id="40147"/>
    <lineage>
        <taxon>Eukaryota</taxon>
        <taxon>Metazoa</taxon>
        <taxon>Chordata</taxon>
        <taxon>Craniata</taxon>
        <taxon>Vertebrata</taxon>
        <taxon>Euteleostomi</taxon>
        <taxon>Actinopterygii</taxon>
        <taxon>Chondrostei</taxon>
        <taxon>Acipenseriformes</taxon>
        <taxon>Acipenseridae</taxon>
        <taxon>Acipenser</taxon>
    </lineage>
</organism>
<evidence type="ECO:0000313" key="10">
    <source>
        <dbReference type="Proteomes" id="UP001230051"/>
    </source>
</evidence>
<dbReference type="InterPro" id="IPR001356">
    <property type="entry name" value="HD"/>
</dbReference>
<dbReference type="PROSITE" id="PS50071">
    <property type="entry name" value="HOMEOBOX_2"/>
    <property type="match status" value="1"/>
</dbReference>
<dbReference type="SUPFAM" id="SSF46689">
    <property type="entry name" value="Homeodomain-like"/>
    <property type="match status" value="1"/>
</dbReference>
<feature type="DNA-binding region" description="Homeobox" evidence="6">
    <location>
        <begin position="240"/>
        <end position="299"/>
    </location>
</feature>
<keyword evidence="5 6" id="KW-0539">Nucleus</keyword>
<sequence>MTFKEFANHVDKTSEAINHCSGSQVKKNRLKKKRKATCLQLERSYTLNYNIVWMDPSSPQYKLLEPSSDKGRILQDGMRPIEKMCSGSTDFRSSVTPPLNPTTGWSSFGFYHESRGSAEREQTGVLPEASGCSTNQFQTADNHISSFSSHCQNTYNRSEYPTCSPIYHHWPLDYPRGSPAYPGQVEPLYTEPKLSLAKPHFGNSHCYGVSSGSLQGGMHTVPRALALGFPYLCPKTSTRQRKKRIPYSNHQKAELEKAFEINRFLTPEIRLNISSKLALTERQVKIWFQNQRQKEKKLLRVQQHINPNSP</sequence>
<comment type="subcellular location">
    <subcellularLocation>
        <location evidence="1 6 7">Nucleus</location>
    </subcellularLocation>
</comment>
<dbReference type="InterPro" id="IPR017970">
    <property type="entry name" value="Homeobox_CS"/>
</dbReference>
<dbReference type="GO" id="GO:0005634">
    <property type="term" value="C:nucleus"/>
    <property type="evidence" value="ECO:0007669"/>
    <property type="project" value="UniProtKB-SubCell"/>
</dbReference>
<evidence type="ECO:0000256" key="2">
    <source>
        <dbReference type="ARBA" id="ARBA00006317"/>
    </source>
</evidence>
<evidence type="ECO:0000259" key="8">
    <source>
        <dbReference type="PROSITE" id="PS50071"/>
    </source>
</evidence>
<name>A0AAD8DAF0_ACIOX</name>
<dbReference type="InterPro" id="IPR046333">
    <property type="entry name" value="HXA10/ABDB-like"/>
</dbReference>
<keyword evidence="10" id="KW-1185">Reference proteome</keyword>
<feature type="domain" description="Homeobox" evidence="8">
    <location>
        <begin position="238"/>
        <end position="298"/>
    </location>
</feature>
<dbReference type="PANTHER" id="PTHR45874">
    <property type="entry name" value="HOMEOBOX PROTEIN ABDOMINAL-B"/>
    <property type="match status" value="1"/>
</dbReference>
<evidence type="ECO:0000256" key="5">
    <source>
        <dbReference type="ARBA" id="ARBA00023242"/>
    </source>
</evidence>
<keyword evidence="3 6" id="KW-0238">DNA-binding</keyword>
<dbReference type="Gene3D" id="1.10.10.60">
    <property type="entry name" value="Homeodomain-like"/>
    <property type="match status" value="1"/>
</dbReference>
<dbReference type="GO" id="GO:0003677">
    <property type="term" value="F:DNA binding"/>
    <property type="evidence" value="ECO:0007669"/>
    <property type="project" value="UniProtKB-UniRule"/>
</dbReference>
<proteinExistence type="inferred from homology"/>
<dbReference type="EMBL" id="JAGXEW010000011">
    <property type="protein sequence ID" value="KAK1166154.1"/>
    <property type="molecule type" value="Genomic_DNA"/>
</dbReference>
<reference evidence="9" key="1">
    <citation type="submission" date="2022-02" db="EMBL/GenBank/DDBJ databases">
        <title>Atlantic sturgeon de novo genome assembly.</title>
        <authorList>
            <person name="Stock M."/>
            <person name="Klopp C."/>
            <person name="Guiguen Y."/>
            <person name="Cabau C."/>
            <person name="Parinello H."/>
            <person name="Santidrian Yebra-Pimentel E."/>
            <person name="Kuhl H."/>
            <person name="Dirks R.P."/>
            <person name="Guessner J."/>
            <person name="Wuertz S."/>
            <person name="Du K."/>
            <person name="Schartl M."/>
        </authorList>
    </citation>
    <scope>NUCLEOTIDE SEQUENCE</scope>
    <source>
        <strain evidence="9">STURGEONOMICS-FGT-2020</strain>
        <tissue evidence="9">Whole blood</tissue>
    </source>
</reference>
<keyword evidence="4 6" id="KW-0371">Homeobox</keyword>
<evidence type="ECO:0000256" key="7">
    <source>
        <dbReference type="RuleBase" id="RU000682"/>
    </source>
</evidence>
<evidence type="ECO:0000256" key="4">
    <source>
        <dbReference type="ARBA" id="ARBA00023155"/>
    </source>
</evidence>
<protein>
    <submittedName>
        <fullName evidence="9">Homeobox protein Hox-C8-like</fullName>
    </submittedName>
</protein>
<comment type="caution">
    <text evidence="9">The sequence shown here is derived from an EMBL/GenBank/DDBJ whole genome shotgun (WGS) entry which is preliminary data.</text>
</comment>
<evidence type="ECO:0000256" key="6">
    <source>
        <dbReference type="PROSITE-ProRule" id="PRU00108"/>
    </source>
</evidence>
<dbReference type="Proteomes" id="UP001230051">
    <property type="component" value="Unassembled WGS sequence"/>
</dbReference>